<dbReference type="RefSeq" id="WP_175556822.1">
    <property type="nucleotide sequence ID" value="NZ_FQWH01000005.1"/>
</dbReference>
<evidence type="ECO:0000313" key="2">
    <source>
        <dbReference type="Proteomes" id="UP000184112"/>
    </source>
</evidence>
<organism evidence="1 2">
    <name type="scientific">Flavobacterium johnsoniae</name>
    <name type="common">Cytophaga johnsonae</name>
    <dbReference type="NCBI Taxonomy" id="986"/>
    <lineage>
        <taxon>Bacteria</taxon>
        <taxon>Pseudomonadati</taxon>
        <taxon>Bacteroidota</taxon>
        <taxon>Flavobacteriia</taxon>
        <taxon>Flavobacteriales</taxon>
        <taxon>Flavobacteriaceae</taxon>
        <taxon>Flavobacterium</taxon>
    </lineage>
</organism>
<name>A0A1M5NLY3_FLAJO</name>
<protein>
    <submittedName>
        <fullName evidence="1">Uncharacterized protein</fullName>
    </submittedName>
</protein>
<reference evidence="1 2" key="1">
    <citation type="submission" date="2016-11" db="EMBL/GenBank/DDBJ databases">
        <authorList>
            <person name="Jaros S."/>
            <person name="Januszkiewicz K."/>
            <person name="Wedrychowicz H."/>
        </authorList>
    </citation>
    <scope>NUCLEOTIDE SEQUENCE [LARGE SCALE GENOMIC DNA]</scope>
    <source>
        <strain evidence="1 2">DSM 6792</strain>
    </source>
</reference>
<dbReference type="EMBL" id="FQWH01000005">
    <property type="protein sequence ID" value="SHG89943.1"/>
    <property type="molecule type" value="Genomic_DNA"/>
</dbReference>
<proteinExistence type="predicted"/>
<gene>
    <name evidence="1" type="ORF">SAMN05444388_10541</name>
</gene>
<dbReference type="AlphaFoldDB" id="A0A1M5NLY3"/>
<dbReference type="Proteomes" id="UP000184112">
    <property type="component" value="Unassembled WGS sequence"/>
</dbReference>
<sequence length="110" mass="12852">MTRLYLNLKLHAMTENRTQLNHFLETARKKHYFTKLEPDETIDTSLTTLFKIDTHTELMLTITSLIRTSITILRSEEYNSGHDAALLLEIAKNLLPEDEMELLDELYSIL</sequence>
<evidence type="ECO:0000313" key="1">
    <source>
        <dbReference type="EMBL" id="SHG89943.1"/>
    </source>
</evidence>
<accession>A0A1M5NLY3</accession>